<dbReference type="SMART" id="SM00354">
    <property type="entry name" value="HTH_LACI"/>
    <property type="match status" value="1"/>
</dbReference>
<organism evidence="5 6">
    <name type="scientific">Candidatus Aeolococcus gillhamiae</name>
    <dbReference type="NCBI Taxonomy" id="3127015"/>
    <lineage>
        <taxon>Bacteria</taxon>
        <taxon>Bacillati</taxon>
        <taxon>Candidatus Dormiibacterota</taxon>
        <taxon>Candidatus Dormibacteria</taxon>
        <taxon>Candidatus Aeolococcales</taxon>
        <taxon>Candidatus Aeolococcaceae</taxon>
        <taxon>Candidatus Aeolococcus</taxon>
    </lineage>
</organism>
<evidence type="ECO:0000256" key="3">
    <source>
        <dbReference type="ARBA" id="ARBA00023163"/>
    </source>
</evidence>
<dbReference type="GO" id="GO:0003700">
    <property type="term" value="F:DNA-binding transcription factor activity"/>
    <property type="evidence" value="ECO:0007669"/>
    <property type="project" value="TreeGrafter"/>
</dbReference>
<dbReference type="PROSITE" id="PS50932">
    <property type="entry name" value="HTH_LACI_2"/>
    <property type="match status" value="1"/>
</dbReference>
<dbReference type="AlphaFoldDB" id="A0A2W6A152"/>
<dbReference type="PANTHER" id="PTHR30146">
    <property type="entry name" value="LACI-RELATED TRANSCRIPTIONAL REPRESSOR"/>
    <property type="match status" value="1"/>
</dbReference>
<keyword evidence="1" id="KW-0805">Transcription regulation</keyword>
<dbReference type="EMBL" id="QHBU01000301">
    <property type="protein sequence ID" value="PZR77444.1"/>
    <property type="molecule type" value="Genomic_DNA"/>
</dbReference>
<comment type="caution">
    <text evidence="5">The sequence shown here is derived from an EMBL/GenBank/DDBJ whole genome shotgun (WGS) entry which is preliminary data.</text>
</comment>
<dbReference type="Gene3D" id="1.10.260.40">
    <property type="entry name" value="lambda repressor-like DNA-binding domains"/>
    <property type="match status" value="1"/>
</dbReference>
<accession>A0A2W6A152</accession>
<dbReference type="CDD" id="cd01392">
    <property type="entry name" value="HTH_LacI"/>
    <property type="match status" value="1"/>
</dbReference>
<keyword evidence="2" id="KW-0238">DNA-binding</keyword>
<evidence type="ECO:0000313" key="5">
    <source>
        <dbReference type="EMBL" id="PZR77444.1"/>
    </source>
</evidence>
<keyword evidence="3" id="KW-0804">Transcription</keyword>
<dbReference type="SUPFAM" id="SSF47413">
    <property type="entry name" value="lambda repressor-like DNA-binding domains"/>
    <property type="match status" value="1"/>
</dbReference>
<reference evidence="5 6" key="1">
    <citation type="journal article" date="2017" name="Nature">
        <title>Atmospheric trace gases support primary production in Antarctic desert surface soil.</title>
        <authorList>
            <person name="Ji M."/>
            <person name="Greening C."/>
            <person name="Vanwonterghem I."/>
            <person name="Carere C.R."/>
            <person name="Bay S.K."/>
            <person name="Steen J.A."/>
            <person name="Montgomery K."/>
            <person name="Lines T."/>
            <person name="Beardall J."/>
            <person name="van Dorst J."/>
            <person name="Snape I."/>
            <person name="Stott M.B."/>
            <person name="Hugenholtz P."/>
            <person name="Ferrari B.C."/>
        </authorList>
    </citation>
    <scope>NUCLEOTIDE SEQUENCE [LARGE SCALE GENOMIC DNA]</scope>
    <source>
        <strain evidence="5">RRmetagenome_bin12</strain>
    </source>
</reference>
<evidence type="ECO:0000256" key="1">
    <source>
        <dbReference type="ARBA" id="ARBA00023015"/>
    </source>
</evidence>
<dbReference type="Proteomes" id="UP000248724">
    <property type="component" value="Unassembled WGS sequence"/>
</dbReference>
<proteinExistence type="predicted"/>
<dbReference type="GO" id="GO:0000976">
    <property type="term" value="F:transcription cis-regulatory region binding"/>
    <property type="evidence" value="ECO:0007669"/>
    <property type="project" value="TreeGrafter"/>
</dbReference>
<sequence>MSRPRGQRATVRDLAAETGVSIATVSRVLNNQAHVAPDTRDLVQRAVERLGAQAPGPRTAPDRVASGAVYLRCPYPGSTTRPWR</sequence>
<dbReference type="PROSITE" id="PS00356">
    <property type="entry name" value="HTH_LACI_1"/>
    <property type="match status" value="1"/>
</dbReference>
<dbReference type="PRINTS" id="PR00036">
    <property type="entry name" value="HTHLACI"/>
</dbReference>
<evidence type="ECO:0000256" key="2">
    <source>
        <dbReference type="ARBA" id="ARBA00023125"/>
    </source>
</evidence>
<name>A0A2W6A152_9BACT</name>
<dbReference type="PANTHER" id="PTHR30146:SF109">
    <property type="entry name" value="HTH-TYPE TRANSCRIPTIONAL REGULATOR GALS"/>
    <property type="match status" value="1"/>
</dbReference>
<feature type="domain" description="HTH lacI-type" evidence="4">
    <location>
        <begin position="9"/>
        <end position="51"/>
    </location>
</feature>
<dbReference type="InterPro" id="IPR000843">
    <property type="entry name" value="HTH_LacI"/>
</dbReference>
<protein>
    <recommendedName>
        <fullName evidence="4">HTH lacI-type domain-containing protein</fullName>
    </recommendedName>
</protein>
<evidence type="ECO:0000313" key="6">
    <source>
        <dbReference type="Proteomes" id="UP000248724"/>
    </source>
</evidence>
<evidence type="ECO:0000259" key="4">
    <source>
        <dbReference type="PROSITE" id="PS50932"/>
    </source>
</evidence>
<dbReference type="Pfam" id="PF00356">
    <property type="entry name" value="LacI"/>
    <property type="match status" value="1"/>
</dbReference>
<gene>
    <name evidence="5" type="ORF">DLM65_15700</name>
</gene>
<dbReference type="InterPro" id="IPR010982">
    <property type="entry name" value="Lambda_DNA-bd_dom_sf"/>
</dbReference>